<name>A0ABD3R660_9STRA</name>
<evidence type="ECO:0000256" key="2">
    <source>
        <dbReference type="ARBA" id="ARBA00022840"/>
    </source>
</evidence>
<feature type="coiled-coil region" evidence="6">
    <location>
        <begin position="981"/>
        <end position="1064"/>
    </location>
</feature>
<feature type="compositionally biased region" description="Low complexity" evidence="7">
    <location>
        <begin position="2158"/>
        <end position="2172"/>
    </location>
</feature>
<dbReference type="PROSITE" id="PS50067">
    <property type="entry name" value="KINESIN_MOTOR_2"/>
    <property type="match status" value="1"/>
</dbReference>
<organism evidence="9 10">
    <name type="scientific">Cyclotella cryptica</name>
    <dbReference type="NCBI Taxonomy" id="29204"/>
    <lineage>
        <taxon>Eukaryota</taxon>
        <taxon>Sar</taxon>
        <taxon>Stramenopiles</taxon>
        <taxon>Ochrophyta</taxon>
        <taxon>Bacillariophyta</taxon>
        <taxon>Coscinodiscophyceae</taxon>
        <taxon>Thalassiosirophycidae</taxon>
        <taxon>Stephanodiscales</taxon>
        <taxon>Stephanodiscaceae</taxon>
        <taxon>Cyclotella</taxon>
    </lineage>
</organism>
<dbReference type="PANTHER" id="PTHR47968:SF75">
    <property type="entry name" value="CENTROMERE-ASSOCIATED PROTEIN E"/>
    <property type="match status" value="1"/>
</dbReference>
<feature type="coiled-coil region" evidence="6">
    <location>
        <begin position="1570"/>
        <end position="1625"/>
    </location>
</feature>
<evidence type="ECO:0000256" key="3">
    <source>
        <dbReference type="ARBA" id="ARBA00023054"/>
    </source>
</evidence>
<accession>A0ABD3R660</accession>
<dbReference type="PRINTS" id="PR00380">
    <property type="entry name" value="KINESINHEAVY"/>
</dbReference>
<feature type="coiled-coil region" evidence="6">
    <location>
        <begin position="1093"/>
        <end position="1271"/>
    </location>
</feature>
<comment type="similarity">
    <text evidence="5">Belongs to the TRAFAC class myosin-kinesin ATPase superfamily. Kinesin family.</text>
</comment>
<evidence type="ECO:0000313" key="10">
    <source>
        <dbReference type="Proteomes" id="UP001516023"/>
    </source>
</evidence>
<keyword evidence="1 5" id="KW-0547">Nucleotide-binding</keyword>
<evidence type="ECO:0000313" key="9">
    <source>
        <dbReference type="EMBL" id="KAL3805856.1"/>
    </source>
</evidence>
<feature type="region of interest" description="Disordered" evidence="7">
    <location>
        <begin position="509"/>
        <end position="538"/>
    </location>
</feature>
<evidence type="ECO:0000256" key="4">
    <source>
        <dbReference type="ARBA" id="ARBA00023175"/>
    </source>
</evidence>
<feature type="compositionally biased region" description="Polar residues" evidence="7">
    <location>
        <begin position="2573"/>
        <end position="2583"/>
    </location>
</feature>
<dbReference type="InterPro" id="IPR036961">
    <property type="entry name" value="Kinesin_motor_dom_sf"/>
</dbReference>
<protein>
    <recommendedName>
        <fullName evidence="8">Kinesin motor domain-containing protein</fullName>
    </recommendedName>
</protein>
<feature type="domain" description="Kinesin motor" evidence="8">
    <location>
        <begin position="20"/>
        <end position="387"/>
    </location>
</feature>
<dbReference type="InterPro" id="IPR001752">
    <property type="entry name" value="Kinesin_motor_dom"/>
</dbReference>
<dbReference type="InterPro" id="IPR027640">
    <property type="entry name" value="Kinesin-like_fam"/>
</dbReference>
<keyword evidence="10" id="KW-1185">Reference proteome</keyword>
<dbReference type="PROSITE" id="PS00411">
    <property type="entry name" value="KINESIN_MOTOR_1"/>
    <property type="match status" value="1"/>
</dbReference>
<dbReference type="SUPFAM" id="SSF52540">
    <property type="entry name" value="P-loop containing nucleoside triphosphate hydrolases"/>
    <property type="match status" value="1"/>
</dbReference>
<gene>
    <name evidence="9" type="ORF">HJC23_007817</name>
</gene>
<feature type="coiled-coil region" evidence="6">
    <location>
        <begin position="662"/>
        <end position="732"/>
    </location>
</feature>
<evidence type="ECO:0000256" key="6">
    <source>
        <dbReference type="SAM" id="Coils"/>
    </source>
</evidence>
<keyword evidence="2 5" id="KW-0067">ATP-binding</keyword>
<dbReference type="PANTHER" id="PTHR47968">
    <property type="entry name" value="CENTROMERE PROTEIN E"/>
    <property type="match status" value="1"/>
</dbReference>
<proteinExistence type="inferred from homology"/>
<dbReference type="Pfam" id="PF00225">
    <property type="entry name" value="Kinesin"/>
    <property type="match status" value="1"/>
</dbReference>
<evidence type="ECO:0000256" key="7">
    <source>
        <dbReference type="SAM" id="MobiDB-lite"/>
    </source>
</evidence>
<feature type="region of interest" description="Disordered" evidence="7">
    <location>
        <begin position="2152"/>
        <end position="2173"/>
    </location>
</feature>
<feature type="coiled-coil region" evidence="6">
    <location>
        <begin position="396"/>
        <end position="453"/>
    </location>
</feature>
<feature type="region of interest" description="Disordered" evidence="7">
    <location>
        <begin position="2478"/>
        <end position="2583"/>
    </location>
</feature>
<dbReference type="Gene3D" id="3.40.850.10">
    <property type="entry name" value="Kinesin motor domain"/>
    <property type="match status" value="1"/>
</dbReference>
<reference evidence="9 10" key="1">
    <citation type="journal article" date="2020" name="G3 (Bethesda)">
        <title>Improved Reference Genome for Cyclotella cryptica CCMP332, a Model for Cell Wall Morphogenesis, Salinity Adaptation, and Lipid Production in Diatoms (Bacillariophyta).</title>
        <authorList>
            <person name="Roberts W.R."/>
            <person name="Downey K.M."/>
            <person name="Ruck E.C."/>
            <person name="Traller J.C."/>
            <person name="Alverson A.J."/>
        </authorList>
    </citation>
    <scope>NUCLEOTIDE SEQUENCE [LARGE SCALE GENOMIC DNA]</scope>
    <source>
        <strain evidence="9 10">CCMP332</strain>
    </source>
</reference>
<keyword evidence="4 5" id="KW-0505">Motor protein</keyword>
<comment type="caution">
    <text evidence="9">The sequence shown here is derived from an EMBL/GenBank/DDBJ whole genome shotgun (WGS) entry which is preliminary data.</text>
</comment>
<dbReference type="InterPro" id="IPR019821">
    <property type="entry name" value="Kinesin_motor_CS"/>
</dbReference>
<feature type="coiled-coil region" evidence="6">
    <location>
        <begin position="1679"/>
        <end position="1755"/>
    </location>
</feature>
<dbReference type="Gene3D" id="1.20.5.1700">
    <property type="match status" value="1"/>
</dbReference>
<evidence type="ECO:0000256" key="5">
    <source>
        <dbReference type="PROSITE-ProRule" id="PRU00283"/>
    </source>
</evidence>
<feature type="coiled-coil region" evidence="6">
    <location>
        <begin position="791"/>
        <end position="861"/>
    </location>
</feature>
<sequence>MSAQSTAAAGDNDASVGEEGIMVAIRMRPLNSRESANNTADSKSHRVWRVLQKYNSVTQCTPEGKPLPERINGRNFFTYDRTFGEGSTTRQVYDEVAKGIVGSVTNGLNGTIFAYGQTSSGKTFTMQGTGSLESVSNLNTQGGIVHMAGSDIFSHIERDTERVFLVRVSFIEIYNEEVRDLLVSGGDDNTLSVREDPRRGVFVNSNETIVTGLDSLLSVLFAGEKNRSVASTGMNERSSRSHTIFRITVESRLKSVEKDVGENSDDEMDEDYDDNELSNGNGAVRVSTLNLVDLAGSESVRHTGATGDRQKEGGKINQSLLTLSRVIGSLGQNATHINFRDSKLTRILQPSLSGNARMAVICCATPSELYLEETRSTLQFASRAKLVKTRAQVNEVLDDRSLIKKLQRELKEARDAGSRHMAMEQMKALEEKAANEGEAKRKAEQDLKRMKELILKGGVLPMNLSFNGAGKSSLFKSLFVYNDAEETIKYDGNSFSLAMAQKRKGKRRYSDGVINPCPSPVRDVSSKTDDRAAFNSPTGDRMITRVQAKTEIKPKKPKSATQISISHLTEENDIGLLRKALAAKSAQASELKSKLSHAEDQTKYFEEKLEHERGEKEMLRLAKQDLEYQVTALASDKEFVMTEQSMIMMDKDDEITNYLSKIEQMLSERKEQARNVMELNALVESLRNQVEAIKNDHESEVETLNQERHHELIEFQSEVKSLRNHMEVLTNEHALQVKILQNEHASEVNTLQEEHVSVKMEVGTLQRQIDVMAREHELEVESLNKEHSNDLSDVQSEVLALRSQIDVLKNEHAYVLNTLNSAHSSTLAEVQSEVDALRCELSMKEKDREDLITKLEHATSETTQLKSSLHDVKSSLEKGENDNTLMKKHMTCLVNEKDELNRKLSDQARTIQELNNQFIEANETVTALNGQLSQLTDKLRNSQVEKKASQVELAEKTDRLKEVCEKLEGALESNVALEGLVNELKNTVNARDESIQQLQSRVESLQAEVEASNTEKTTISGDMMELQKEIARLDGEIAEKNQSIAQLTDKLSNSQVEKEASQVELAEKTDRLKEVCEKLEGALESNVALEGLVNELKNTVNARDESIQQLQSRAESLQAEVEAANTEKTTISGDMMELQKEIARLDGEIAKKNKYMDESNALAESLTGKVESLNSRLESVTQENVLLQATKEANEEHLSRLNKAIADMDSSNTQQFAELSSSLQQSQNKLSQATQELDSLKTQLCEKDDAIIQLTEKLRTINSQLESITSEKENLLTVKDITADEVSSLKAAYASLESSLETEKSAAEMFTKKLETAEADVIRLSEEIIILTTKNGRLETELSDANSQKDSMNNDVVAMKARISDLELKLETSARERDTALTKLDELQSEKIRSAEFLTELTSKISTLEALNEELRIEKDGLQAQSATSKQIVCNLEEKLDRLENDAALSTSMIKELRSQKDDAHAKISCLMSESESVQQIVSSLTAANSELTLTIDLKVEEISRLQLENEAFESETSNLKANTLELREQIHDLSHRLDQSRTEVTSLKSSLNQVSDFECAMRSDRDECIQKLEKILSEKDAMIDVLNSQISETTRQFESDTADKNAIVEKLEEATSKLVTLQSKSSNQSSKIIELESLVITLTSERDAAETRARELLSGNEGSMEIVASLQSEKASLVARVEDCIAQLDTEREAAQSRISSLNDSITELKAINEKLNNELSRTKSEIDELLLIAEKSEADYKSLLSEREECLKELEDVIGQNENFAVKISEMEACHRNEIAELRVQYSAAPPAEGSESVHLLKDEINELRALLSSTNDSVEDARSAALEADQELEEKELQLEQALRNLAEAEEKVRSLESLSPEGGRISSDSEEELLKDMELLMNEKVEAESRLENELKRRKEFEDEVQKAAEEEKQLLMAEAEEKMVLLRDEISQLRSDLSRVESELYTAKDEVEDLRDQIERSEFKVRDTEQKIAAITNELNNEKEAKLAIQKDFNQLQEENNTFKSQVFAAKASLEAEAQSKLEVAETKLSDALCNLSASQREIKILNETIEDLTSDIEEYKLQLTSMKDLASHEHDIETSRLREELAKAKVELSTLTADYHSAKNEVAALKEKIVQVKKREHEKQIALAQKAKASIEQLQDRLNTAETKVKEASQSSSNGSSEELTSLKSQLEELNSTLQEKDVRIAHLEKTKMTKQQVEKIRKIQEERVRFMTEAKDYKQRAEELEKEIASSASDSKSRRYVLRERTESSKCEEENDVARLNDELKQCNLKLRKYVQHSERLEKERNGVMAVISSCNLDDIVGNNLEEMVSSLCEKLASIEEECNALANSEDMAAGYLADLDSLREKYADLESQLQFYKTTYDELSASHEDCKISLKRAQEKITALTKDKESLQASHISAKGNITELQSEQRRQMQWLEKENLQLGDELKRTRKELIQTRAELDSLHKGSFGNDEATEELFGLSNLLESSSRQPLAPAKTALSSVKKTSEKKRHFSVTNDKSDKENLLNNSSIQVDTTRSPFTSAKKQRKSVNPFSSVKKASRKITKAISSDDSPKHFALGEENDQTGELTSDCKQS</sequence>
<dbReference type="GO" id="GO:0005524">
    <property type="term" value="F:ATP binding"/>
    <property type="evidence" value="ECO:0007669"/>
    <property type="project" value="UniProtKB-UniRule"/>
</dbReference>
<dbReference type="Gene3D" id="1.10.287.1490">
    <property type="match status" value="2"/>
</dbReference>
<evidence type="ECO:0000259" key="8">
    <source>
        <dbReference type="PROSITE" id="PS50067"/>
    </source>
</evidence>
<dbReference type="Proteomes" id="UP001516023">
    <property type="component" value="Unassembled WGS sequence"/>
</dbReference>
<feature type="binding site" evidence="5">
    <location>
        <begin position="116"/>
        <end position="123"/>
    </location>
    <ligand>
        <name>ATP</name>
        <dbReference type="ChEBI" id="CHEBI:30616"/>
    </ligand>
</feature>
<feature type="coiled-coil region" evidence="6">
    <location>
        <begin position="1300"/>
        <end position="1523"/>
    </location>
</feature>
<evidence type="ECO:0000256" key="1">
    <source>
        <dbReference type="ARBA" id="ARBA00022741"/>
    </source>
</evidence>
<dbReference type="SMART" id="SM00129">
    <property type="entry name" value="KISc"/>
    <property type="match status" value="1"/>
</dbReference>
<dbReference type="SUPFAM" id="SSF90257">
    <property type="entry name" value="Myosin rod fragments"/>
    <property type="match status" value="1"/>
</dbReference>
<feature type="compositionally biased region" description="Polar residues" evidence="7">
    <location>
        <begin position="2513"/>
        <end position="2542"/>
    </location>
</feature>
<dbReference type="EMBL" id="JABMIG020000001">
    <property type="protein sequence ID" value="KAL3805856.1"/>
    <property type="molecule type" value="Genomic_DNA"/>
</dbReference>
<dbReference type="GO" id="GO:0003774">
    <property type="term" value="F:cytoskeletal motor activity"/>
    <property type="evidence" value="ECO:0007669"/>
    <property type="project" value="UniProtKB-UniRule"/>
</dbReference>
<keyword evidence="3 6" id="KW-0175">Coiled coil</keyword>
<feature type="coiled-coil region" evidence="6">
    <location>
        <begin position="897"/>
        <end position="952"/>
    </location>
</feature>
<dbReference type="InterPro" id="IPR027417">
    <property type="entry name" value="P-loop_NTPase"/>
</dbReference>